<dbReference type="EMBL" id="AHOP02000060">
    <property type="protein sequence ID" value="EMO39033.1"/>
    <property type="molecule type" value="Genomic_DNA"/>
</dbReference>
<gene>
    <name evidence="1" type="ORF">LEP1GSC186_3691</name>
</gene>
<evidence type="ECO:0000313" key="2">
    <source>
        <dbReference type="Proteomes" id="UP000012153"/>
    </source>
</evidence>
<reference evidence="1 2" key="1">
    <citation type="submission" date="2013-01" db="EMBL/GenBank/DDBJ databases">
        <authorList>
            <person name="Harkins D.M."/>
            <person name="Durkin A.S."/>
            <person name="Brinkac L.M."/>
            <person name="Haft D.H."/>
            <person name="Selengut J.D."/>
            <person name="Sanka R."/>
            <person name="DePew J."/>
            <person name="Purushe J."/>
            <person name="Matthias M.A."/>
            <person name="Vinetz J.M."/>
            <person name="Sutton G.G."/>
            <person name="Nierman W.C."/>
            <person name="Fouts D.E."/>
        </authorList>
    </citation>
    <scope>NUCLEOTIDE SEQUENCE [LARGE SCALE GENOMIC DNA]</scope>
    <source>
        <strain evidence="1 2">ZUN142</strain>
    </source>
</reference>
<comment type="caution">
    <text evidence="1">The sequence shown here is derived from an EMBL/GenBank/DDBJ whole genome shotgun (WGS) entry which is preliminary data.</text>
</comment>
<organism evidence="1 2">
    <name type="scientific">Leptospira noguchii serovar Autumnalis str. ZUN142</name>
    <dbReference type="NCBI Taxonomy" id="1085540"/>
    <lineage>
        <taxon>Bacteria</taxon>
        <taxon>Pseudomonadati</taxon>
        <taxon>Spirochaetota</taxon>
        <taxon>Spirochaetia</taxon>
        <taxon>Leptospirales</taxon>
        <taxon>Leptospiraceae</taxon>
        <taxon>Leptospira</taxon>
    </lineage>
</organism>
<proteinExistence type="predicted"/>
<dbReference type="Proteomes" id="UP000012153">
    <property type="component" value="Unassembled WGS sequence"/>
</dbReference>
<evidence type="ECO:0000313" key="1">
    <source>
        <dbReference type="EMBL" id="EMO39033.1"/>
    </source>
</evidence>
<protein>
    <submittedName>
        <fullName evidence="1">Uncharacterized protein</fullName>
    </submittedName>
</protein>
<accession>M6UP78</accession>
<name>M6UP78_9LEPT</name>
<dbReference type="AlphaFoldDB" id="M6UP78"/>
<sequence length="68" mass="7810">MRASQRQSNGFKEKVFDHGRRLWSNKFRLKELHIGRRREIAAERNPRGILLEPGSGPCSLLLLALNLA</sequence>